<dbReference type="KEGG" id="spu:115922324"/>
<sequence>MAATQSPYGGGLLDASFICLLGSENEEILTLSTRRLVRLTEAITSDSYTAPGVSDNVSSVVLRQTLPATMEGLGFFECSAVTASRMTPVPLGILLSSRQLQPSDGRFTKTIHIGDDITLSVMSTTGMLGEDGMRWRKLTDVDWANSLIGMSSDSLSHTIQSASISDAGVYVTYMDGTLDQHQFSLIRLIVTGSNFVFLTHRKNISLHIGRKGINSLELVTLQLCSYGH</sequence>
<dbReference type="InParanoid" id="A0A7M7NIW1"/>
<proteinExistence type="predicted"/>
<protein>
    <submittedName>
        <fullName evidence="1">Uncharacterized protein</fullName>
    </submittedName>
</protein>
<dbReference type="InterPro" id="IPR013783">
    <property type="entry name" value="Ig-like_fold"/>
</dbReference>
<dbReference type="AlphaFoldDB" id="A0A7M7NIW1"/>
<dbReference type="EnsemblMetazoa" id="XM_030981104">
    <property type="protein sequence ID" value="XP_030836964"/>
    <property type="gene ID" value="LOC115922324"/>
</dbReference>
<dbReference type="Gene3D" id="2.60.40.10">
    <property type="entry name" value="Immunoglobulins"/>
    <property type="match status" value="1"/>
</dbReference>
<accession>A0A7M7NIW1</accession>
<keyword evidence="2" id="KW-1185">Reference proteome</keyword>
<evidence type="ECO:0000313" key="1">
    <source>
        <dbReference type="EnsemblMetazoa" id="XP_030836964"/>
    </source>
</evidence>
<evidence type="ECO:0000313" key="2">
    <source>
        <dbReference type="Proteomes" id="UP000007110"/>
    </source>
</evidence>
<reference evidence="2" key="1">
    <citation type="submission" date="2015-02" db="EMBL/GenBank/DDBJ databases">
        <title>Genome sequencing for Strongylocentrotus purpuratus.</title>
        <authorList>
            <person name="Murali S."/>
            <person name="Liu Y."/>
            <person name="Vee V."/>
            <person name="English A."/>
            <person name="Wang M."/>
            <person name="Skinner E."/>
            <person name="Han Y."/>
            <person name="Muzny D.M."/>
            <person name="Worley K.C."/>
            <person name="Gibbs R.A."/>
        </authorList>
    </citation>
    <scope>NUCLEOTIDE SEQUENCE</scope>
</reference>
<name>A0A7M7NIW1_STRPU</name>
<reference evidence="1" key="2">
    <citation type="submission" date="2021-01" db="UniProtKB">
        <authorList>
            <consortium name="EnsemblMetazoa"/>
        </authorList>
    </citation>
    <scope>IDENTIFICATION</scope>
</reference>
<organism evidence="1 2">
    <name type="scientific">Strongylocentrotus purpuratus</name>
    <name type="common">Purple sea urchin</name>
    <dbReference type="NCBI Taxonomy" id="7668"/>
    <lineage>
        <taxon>Eukaryota</taxon>
        <taxon>Metazoa</taxon>
        <taxon>Echinodermata</taxon>
        <taxon>Eleutherozoa</taxon>
        <taxon>Echinozoa</taxon>
        <taxon>Echinoidea</taxon>
        <taxon>Euechinoidea</taxon>
        <taxon>Echinacea</taxon>
        <taxon>Camarodonta</taxon>
        <taxon>Echinidea</taxon>
        <taxon>Strongylocentrotidae</taxon>
        <taxon>Strongylocentrotus</taxon>
    </lineage>
</organism>
<dbReference type="OrthoDB" id="1668230at2759"/>
<dbReference type="GeneID" id="115922324"/>
<dbReference type="RefSeq" id="XP_030836964.1">
    <property type="nucleotide sequence ID" value="XM_030981104.1"/>
</dbReference>
<dbReference type="Proteomes" id="UP000007110">
    <property type="component" value="Unassembled WGS sequence"/>
</dbReference>